<organism evidence="1 2">
    <name type="scientific">Claviceps arundinis</name>
    <dbReference type="NCBI Taxonomy" id="1623583"/>
    <lineage>
        <taxon>Eukaryota</taxon>
        <taxon>Fungi</taxon>
        <taxon>Dikarya</taxon>
        <taxon>Ascomycota</taxon>
        <taxon>Pezizomycotina</taxon>
        <taxon>Sordariomycetes</taxon>
        <taxon>Hypocreomycetidae</taxon>
        <taxon>Hypocreales</taxon>
        <taxon>Clavicipitaceae</taxon>
        <taxon>Claviceps</taxon>
    </lineage>
</organism>
<sequence length="119" mass="13096">MPPPSAATTTCTHTQEQVQSIAPGVYAATLRKWNDDLRLAGLDNHFLQQRDAQRPKERARMAQGLLFQLSDIPAAADEMLSEDCIRGFSPTGESALSAIPYSRLPIFRPALTAYMSYGI</sequence>
<accession>A0A9P7MR03</accession>
<gene>
    <name evidence="1" type="ORF">E4U56_002518</name>
</gene>
<name>A0A9P7MR03_9HYPO</name>
<reference evidence="1" key="1">
    <citation type="journal article" date="2020" name="bioRxiv">
        <title>Whole genome comparisons of ergot fungi reveals the divergence and evolution of species within the genus Claviceps are the result of varying mechanisms driving genome evolution and host range expansion.</title>
        <authorList>
            <person name="Wyka S.A."/>
            <person name="Mondo S.J."/>
            <person name="Liu M."/>
            <person name="Dettman J."/>
            <person name="Nalam V."/>
            <person name="Broders K.D."/>
        </authorList>
    </citation>
    <scope>NUCLEOTIDE SEQUENCE</scope>
    <source>
        <strain evidence="1">CCC 1102</strain>
    </source>
</reference>
<evidence type="ECO:0000313" key="1">
    <source>
        <dbReference type="EMBL" id="KAG5964015.1"/>
    </source>
</evidence>
<proteinExistence type="predicted"/>
<dbReference type="EMBL" id="SRPS01000182">
    <property type="protein sequence ID" value="KAG5964015.1"/>
    <property type="molecule type" value="Genomic_DNA"/>
</dbReference>
<protein>
    <submittedName>
        <fullName evidence="1">Uncharacterized protein</fullName>
    </submittedName>
</protein>
<evidence type="ECO:0000313" key="2">
    <source>
        <dbReference type="Proteomes" id="UP000784919"/>
    </source>
</evidence>
<dbReference type="Proteomes" id="UP000784919">
    <property type="component" value="Unassembled WGS sequence"/>
</dbReference>
<comment type="caution">
    <text evidence="1">The sequence shown here is derived from an EMBL/GenBank/DDBJ whole genome shotgun (WGS) entry which is preliminary data.</text>
</comment>
<dbReference type="AlphaFoldDB" id="A0A9P7MR03"/>